<keyword evidence="1" id="KW-0732">Signal</keyword>
<dbReference type="EMBL" id="MCFA01000053">
    <property type="protein sequence ID" value="ORY12187.1"/>
    <property type="molecule type" value="Genomic_DNA"/>
</dbReference>
<reference evidence="2 3" key="1">
    <citation type="submission" date="2016-07" db="EMBL/GenBank/DDBJ databases">
        <title>Pervasive Adenine N6-methylation of Active Genes in Fungi.</title>
        <authorList>
            <consortium name="DOE Joint Genome Institute"/>
            <person name="Mondo S.J."/>
            <person name="Dannebaum R.O."/>
            <person name="Kuo R.C."/>
            <person name="Labutti K."/>
            <person name="Haridas S."/>
            <person name="Kuo A."/>
            <person name="Salamov A."/>
            <person name="Ahrendt S.R."/>
            <person name="Lipzen A."/>
            <person name="Sullivan W."/>
            <person name="Andreopoulos W.B."/>
            <person name="Clum A."/>
            <person name="Lindquist E."/>
            <person name="Daum C."/>
            <person name="Ramamoorthy G.K."/>
            <person name="Gryganskyi A."/>
            <person name="Culley D."/>
            <person name="Magnuson J.K."/>
            <person name="James T.Y."/>
            <person name="O'Malley M.A."/>
            <person name="Stajich J.E."/>
            <person name="Spatafora J.W."/>
            <person name="Visel A."/>
            <person name="Grigoriev I.V."/>
        </authorList>
    </citation>
    <scope>NUCLEOTIDE SEQUENCE [LARGE SCALE GENOMIC DNA]</scope>
    <source>
        <strain evidence="2 3">CBS 115471</strain>
    </source>
</reference>
<sequence>MRSIPLMTAFSILFSVSQAASTSPSVRSRLWRRNTYAVFGGDGTTAAGWPRQSDWMSFESLWELNEATINSACTQFGQANNSPPETAAVKSGLESASESSGIPKELLLAIMIQESKGCVRAPTTPTHGGIRNAGLMQDFNGEATCNQGGSAKNPCPKETIAQMIMEGAGVNMKFGVMQAIQQSNAIDAGKYYQGARIYNSGSLDPTGNLGKGYGTPCYASDITNRLIGWNGDVTPCDSNTIGQKKVSEKFVAGAIPGASRRA</sequence>
<dbReference type="OrthoDB" id="1193027at2759"/>
<keyword evidence="3" id="KW-1185">Reference proteome</keyword>
<evidence type="ECO:0000313" key="2">
    <source>
        <dbReference type="EMBL" id="ORY12187.1"/>
    </source>
</evidence>
<organism evidence="2 3">
    <name type="scientific">Clohesyomyces aquaticus</name>
    <dbReference type="NCBI Taxonomy" id="1231657"/>
    <lineage>
        <taxon>Eukaryota</taxon>
        <taxon>Fungi</taxon>
        <taxon>Dikarya</taxon>
        <taxon>Ascomycota</taxon>
        <taxon>Pezizomycotina</taxon>
        <taxon>Dothideomycetes</taxon>
        <taxon>Pleosporomycetidae</taxon>
        <taxon>Pleosporales</taxon>
        <taxon>Lindgomycetaceae</taxon>
        <taxon>Clohesyomyces</taxon>
    </lineage>
</organism>
<protein>
    <recommendedName>
        <fullName evidence="4">Lysozyme-like domain-containing protein</fullName>
    </recommendedName>
</protein>
<name>A0A1Y1ZQA5_9PLEO</name>
<dbReference type="InterPro" id="IPR023346">
    <property type="entry name" value="Lysozyme-like_dom_sf"/>
</dbReference>
<evidence type="ECO:0000256" key="1">
    <source>
        <dbReference type="SAM" id="SignalP"/>
    </source>
</evidence>
<feature type="chain" id="PRO_5012643766" description="Lysozyme-like domain-containing protein" evidence="1">
    <location>
        <begin position="20"/>
        <end position="262"/>
    </location>
</feature>
<evidence type="ECO:0008006" key="4">
    <source>
        <dbReference type="Google" id="ProtNLM"/>
    </source>
</evidence>
<dbReference type="Gene3D" id="1.10.530.10">
    <property type="match status" value="1"/>
</dbReference>
<dbReference type="Proteomes" id="UP000193144">
    <property type="component" value="Unassembled WGS sequence"/>
</dbReference>
<comment type="caution">
    <text evidence="2">The sequence shown here is derived from an EMBL/GenBank/DDBJ whole genome shotgun (WGS) entry which is preliminary data.</text>
</comment>
<dbReference type="SUPFAM" id="SSF53955">
    <property type="entry name" value="Lysozyme-like"/>
    <property type="match status" value="1"/>
</dbReference>
<dbReference type="AlphaFoldDB" id="A0A1Y1ZQA5"/>
<proteinExistence type="predicted"/>
<gene>
    <name evidence="2" type="ORF">BCR34DRAFT_564001</name>
</gene>
<accession>A0A1Y1ZQA5</accession>
<feature type="signal peptide" evidence="1">
    <location>
        <begin position="1"/>
        <end position="19"/>
    </location>
</feature>
<evidence type="ECO:0000313" key="3">
    <source>
        <dbReference type="Proteomes" id="UP000193144"/>
    </source>
</evidence>